<protein>
    <submittedName>
        <fullName evidence="1">Uncharacterized protein</fullName>
    </submittedName>
</protein>
<name>A0A9D4R9Z5_DREPO</name>
<reference evidence="1" key="1">
    <citation type="journal article" date="2019" name="bioRxiv">
        <title>The Genome of the Zebra Mussel, Dreissena polymorpha: A Resource for Invasive Species Research.</title>
        <authorList>
            <person name="McCartney M.A."/>
            <person name="Auch B."/>
            <person name="Kono T."/>
            <person name="Mallez S."/>
            <person name="Zhang Y."/>
            <person name="Obille A."/>
            <person name="Becker A."/>
            <person name="Abrahante J.E."/>
            <person name="Garbe J."/>
            <person name="Badalamenti J.P."/>
            <person name="Herman A."/>
            <person name="Mangelson H."/>
            <person name="Liachko I."/>
            <person name="Sullivan S."/>
            <person name="Sone E.D."/>
            <person name="Koren S."/>
            <person name="Silverstein K.A.T."/>
            <person name="Beckman K.B."/>
            <person name="Gohl D.M."/>
        </authorList>
    </citation>
    <scope>NUCLEOTIDE SEQUENCE</scope>
    <source>
        <strain evidence="1">Duluth1</strain>
        <tissue evidence="1">Whole animal</tissue>
    </source>
</reference>
<keyword evidence="2" id="KW-1185">Reference proteome</keyword>
<comment type="caution">
    <text evidence="1">The sequence shown here is derived from an EMBL/GenBank/DDBJ whole genome shotgun (WGS) entry which is preliminary data.</text>
</comment>
<evidence type="ECO:0000313" key="2">
    <source>
        <dbReference type="Proteomes" id="UP000828390"/>
    </source>
</evidence>
<dbReference type="Proteomes" id="UP000828390">
    <property type="component" value="Unassembled WGS sequence"/>
</dbReference>
<gene>
    <name evidence="1" type="ORF">DPMN_102546</name>
</gene>
<dbReference type="AlphaFoldDB" id="A0A9D4R9Z5"/>
<dbReference type="EMBL" id="JAIWYP010000003">
    <property type="protein sequence ID" value="KAH3859723.1"/>
    <property type="molecule type" value="Genomic_DNA"/>
</dbReference>
<accession>A0A9D4R9Z5</accession>
<organism evidence="1 2">
    <name type="scientific">Dreissena polymorpha</name>
    <name type="common">Zebra mussel</name>
    <name type="synonym">Mytilus polymorpha</name>
    <dbReference type="NCBI Taxonomy" id="45954"/>
    <lineage>
        <taxon>Eukaryota</taxon>
        <taxon>Metazoa</taxon>
        <taxon>Spiralia</taxon>
        <taxon>Lophotrochozoa</taxon>
        <taxon>Mollusca</taxon>
        <taxon>Bivalvia</taxon>
        <taxon>Autobranchia</taxon>
        <taxon>Heteroconchia</taxon>
        <taxon>Euheterodonta</taxon>
        <taxon>Imparidentia</taxon>
        <taxon>Neoheterodontei</taxon>
        <taxon>Myida</taxon>
        <taxon>Dreissenoidea</taxon>
        <taxon>Dreissenidae</taxon>
        <taxon>Dreissena</taxon>
    </lineage>
</organism>
<proteinExistence type="predicted"/>
<reference evidence="1" key="2">
    <citation type="submission" date="2020-11" db="EMBL/GenBank/DDBJ databases">
        <authorList>
            <person name="McCartney M.A."/>
            <person name="Auch B."/>
            <person name="Kono T."/>
            <person name="Mallez S."/>
            <person name="Becker A."/>
            <person name="Gohl D.M."/>
            <person name="Silverstein K.A.T."/>
            <person name="Koren S."/>
            <person name="Bechman K.B."/>
            <person name="Herman A."/>
            <person name="Abrahante J.E."/>
            <person name="Garbe J."/>
        </authorList>
    </citation>
    <scope>NUCLEOTIDE SEQUENCE</scope>
    <source>
        <strain evidence="1">Duluth1</strain>
        <tissue evidence="1">Whole animal</tissue>
    </source>
</reference>
<sequence length="81" mass="8151">MWSPGECRQSPGKLALCRDATAILRDSAGAIYRRQPGLNRGIAVSLPASDAGIAPLIAGGVTGSIGALSAKTGALPGLHRD</sequence>
<evidence type="ECO:0000313" key="1">
    <source>
        <dbReference type="EMBL" id="KAH3859723.1"/>
    </source>
</evidence>